<keyword evidence="3" id="KW-0472">Membrane</keyword>
<evidence type="ECO:0000313" key="5">
    <source>
        <dbReference type="EMBL" id="RNL21630.1"/>
    </source>
</evidence>
<keyword evidence="3" id="KW-0812">Transmembrane</keyword>
<protein>
    <recommendedName>
        <fullName evidence="4">Mannosyl-glycoprotein endo-beta-N-acetylglucosamidase-like domain-containing protein</fullName>
    </recommendedName>
</protein>
<gene>
    <name evidence="5" type="ORF">DMP07_02020</name>
</gene>
<feature type="region of interest" description="Disordered" evidence="2">
    <location>
        <begin position="1"/>
        <end position="162"/>
    </location>
</feature>
<reference evidence="6" key="1">
    <citation type="submission" date="2018-05" db="EMBL/GenBank/DDBJ databases">
        <title>Genome Sequencing of selected type strains of the family Eggerthellaceae.</title>
        <authorList>
            <person name="Danylec N."/>
            <person name="Stoll D.A."/>
            <person name="Doetsch A."/>
            <person name="Huch M."/>
        </authorList>
    </citation>
    <scope>NUCLEOTIDE SEQUENCE [LARGE SCALE GENOMIC DNA]</scope>
    <source>
        <strain evidence="6">DSM 17537</strain>
    </source>
</reference>
<evidence type="ECO:0000313" key="6">
    <source>
        <dbReference type="Proteomes" id="UP000267368"/>
    </source>
</evidence>
<keyword evidence="3" id="KW-1133">Transmembrane helix</keyword>
<dbReference type="InterPro" id="IPR051056">
    <property type="entry name" value="Glycosyl_Hydrolase_73"/>
</dbReference>
<comment type="caution">
    <text evidence="5">The sequence shown here is derived from an EMBL/GenBank/DDBJ whole genome shotgun (WGS) entry which is preliminary data.</text>
</comment>
<dbReference type="Pfam" id="PF01832">
    <property type="entry name" value="Glucosaminidase"/>
    <property type="match status" value="1"/>
</dbReference>
<sequence length="376" mass="38722">MSAQRQSRAGTARMSATTGGGRSAAASKAAGSPAPKRGGAASKAAAGRASSGKASQAGSSSGRASSGKASRGRAGASAKAPATKAAASKLRASKAASAKPAASKTTGAKASASKPASKAPSKTTASSARQTARSKTSGGAKGASAAKKAQPAKAAPERTRSSGGFVRRGVRAFTRSYLVRFATVLFVIVAAAFIAASAFSAQSNAPVTQRADGLPVYITDEMIDTARAMQHEYGHPAGCTIAQIIQESGQGSALSVLAERDNNLFGMKWVDAFAGKHGVVGPVQWGTNEEYDGKTVAIKDSFIRFESKKACIEFRSSVFLQSSTYADNPTIRRAVETRNSALMAWGLQDAGWATDSAYAEHLVTVMDRYDLYRFDS</sequence>
<dbReference type="Proteomes" id="UP000267368">
    <property type="component" value="Unassembled WGS sequence"/>
</dbReference>
<feature type="transmembrane region" description="Helical" evidence="3">
    <location>
        <begin position="177"/>
        <end position="199"/>
    </location>
</feature>
<organism evidence="5 6">
    <name type="scientific">Slackia faecicanis</name>
    <dbReference type="NCBI Taxonomy" id="255723"/>
    <lineage>
        <taxon>Bacteria</taxon>
        <taxon>Bacillati</taxon>
        <taxon>Actinomycetota</taxon>
        <taxon>Coriobacteriia</taxon>
        <taxon>Eggerthellales</taxon>
        <taxon>Eggerthellaceae</taxon>
        <taxon>Slackia</taxon>
    </lineage>
</organism>
<name>A0A3N0AIH8_9ACTN</name>
<accession>A0A3N0AIH8</accession>
<feature type="domain" description="Mannosyl-glycoprotein endo-beta-N-acetylglucosamidase-like" evidence="4">
    <location>
        <begin position="208"/>
        <end position="375"/>
    </location>
</feature>
<evidence type="ECO:0000256" key="2">
    <source>
        <dbReference type="SAM" id="MobiDB-lite"/>
    </source>
</evidence>
<dbReference type="Gene3D" id="1.10.530.10">
    <property type="match status" value="1"/>
</dbReference>
<evidence type="ECO:0000256" key="3">
    <source>
        <dbReference type="SAM" id="Phobius"/>
    </source>
</evidence>
<evidence type="ECO:0000259" key="4">
    <source>
        <dbReference type="SMART" id="SM00047"/>
    </source>
</evidence>
<dbReference type="PANTHER" id="PTHR33308">
    <property type="entry name" value="PEPTIDOGLYCAN HYDROLASE FLGJ"/>
    <property type="match status" value="1"/>
</dbReference>
<keyword evidence="1" id="KW-0378">Hydrolase</keyword>
<dbReference type="SMART" id="SM00047">
    <property type="entry name" value="LYZ2"/>
    <property type="match status" value="1"/>
</dbReference>
<dbReference type="EMBL" id="QICB01000001">
    <property type="protein sequence ID" value="RNL21630.1"/>
    <property type="molecule type" value="Genomic_DNA"/>
</dbReference>
<evidence type="ECO:0000256" key="1">
    <source>
        <dbReference type="ARBA" id="ARBA00022801"/>
    </source>
</evidence>
<dbReference type="PANTHER" id="PTHR33308:SF9">
    <property type="entry name" value="PEPTIDOGLYCAN HYDROLASE FLGJ"/>
    <property type="match status" value="1"/>
</dbReference>
<proteinExistence type="predicted"/>
<dbReference type="AlphaFoldDB" id="A0A3N0AIH8"/>
<dbReference type="GO" id="GO:0004040">
    <property type="term" value="F:amidase activity"/>
    <property type="evidence" value="ECO:0007669"/>
    <property type="project" value="InterPro"/>
</dbReference>
<feature type="compositionally biased region" description="Low complexity" evidence="2">
    <location>
        <begin position="23"/>
        <end position="154"/>
    </location>
</feature>
<keyword evidence="6" id="KW-1185">Reference proteome</keyword>
<dbReference type="InterPro" id="IPR002901">
    <property type="entry name" value="MGlyc_endo_b_GlcNAc-like_dom"/>
</dbReference>